<sequence length="43" mass="4967">MFDVGGQHRVSSWLCHPDAPQVEMPEQLKKRISKMLKEDKDNG</sequence>
<comment type="caution">
    <text evidence="2">The sequence shown here is derived from an EMBL/GenBank/DDBJ whole genome shotgun (WGS) entry which is preliminary data.</text>
</comment>
<protein>
    <submittedName>
        <fullName evidence="2">Uncharacterized protein</fullName>
    </submittedName>
</protein>
<feature type="region of interest" description="Disordered" evidence="1">
    <location>
        <begin position="1"/>
        <end position="27"/>
    </location>
</feature>
<evidence type="ECO:0000313" key="2">
    <source>
        <dbReference type="EMBL" id="MPN49451.1"/>
    </source>
</evidence>
<dbReference type="AlphaFoldDB" id="A0A645IDP0"/>
<evidence type="ECO:0000256" key="1">
    <source>
        <dbReference type="SAM" id="MobiDB-lite"/>
    </source>
</evidence>
<reference evidence="2" key="1">
    <citation type="submission" date="2019-08" db="EMBL/GenBank/DDBJ databases">
        <authorList>
            <person name="Kucharzyk K."/>
            <person name="Murdoch R.W."/>
            <person name="Higgins S."/>
            <person name="Loffler F."/>
        </authorList>
    </citation>
    <scope>NUCLEOTIDE SEQUENCE</scope>
</reference>
<proteinExistence type="predicted"/>
<dbReference type="EMBL" id="VSSQ01112726">
    <property type="protein sequence ID" value="MPN49451.1"/>
    <property type="molecule type" value="Genomic_DNA"/>
</dbReference>
<name>A0A645IDP0_9ZZZZ</name>
<accession>A0A645IDP0</accession>
<organism evidence="2">
    <name type="scientific">bioreactor metagenome</name>
    <dbReference type="NCBI Taxonomy" id="1076179"/>
    <lineage>
        <taxon>unclassified sequences</taxon>
        <taxon>metagenomes</taxon>
        <taxon>ecological metagenomes</taxon>
    </lineage>
</organism>
<gene>
    <name evidence="2" type="ORF">SDC9_197072</name>
</gene>